<dbReference type="Proteomes" id="UP000789525">
    <property type="component" value="Unassembled WGS sequence"/>
</dbReference>
<comment type="caution">
    <text evidence="1">The sequence shown here is derived from an EMBL/GenBank/DDBJ whole genome shotgun (WGS) entry which is preliminary data.</text>
</comment>
<evidence type="ECO:0000313" key="1">
    <source>
        <dbReference type="EMBL" id="CAG8755831.1"/>
    </source>
</evidence>
<gene>
    <name evidence="1" type="ORF">ACOLOM_LOCUS12949</name>
</gene>
<proteinExistence type="predicted"/>
<sequence length="213" mass="24302">SDDPIDIGFGGDTNRIPGDSNAELMEERLPPKRMRLEDLVLQNPLNVPNARPWAPFPTLVDFEFTEQLITDGRSKASISRLLRDMHNGKFAEACKISFKNGKQLFSCLDEFKRETFEFSFRRSNVTSIQLKYSVWVKDGMAWMRELFQHVIDEPLSGDAAWEIEGQLDQGTQQVQVPLILYSDKSDVARFASLSVWPVLTRLASLPKHLSNKN</sequence>
<keyword evidence="2" id="KW-1185">Reference proteome</keyword>
<feature type="non-terminal residue" evidence="1">
    <location>
        <position position="1"/>
    </location>
</feature>
<organism evidence="1 2">
    <name type="scientific">Acaulospora colombiana</name>
    <dbReference type="NCBI Taxonomy" id="27376"/>
    <lineage>
        <taxon>Eukaryota</taxon>
        <taxon>Fungi</taxon>
        <taxon>Fungi incertae sedis</taxon>
        <taxon>Mucoromycota</taxon>
        <taxon>Glomeromycotina</taxon>
        <taxon>Glomeromycetes</taxon>
        <taxon>Diversisporales</taxon>
        <taxon>Acaulosporaceae</taxon>
        <taxon>Acaulospora</taxon>
    </lineage>
</organism>
<dbReference type="EMBL" id="CAJVPT010055823">
    <property type="protein sequence ID" value="CAG8755831.1"/>
    <property type="molecule type" value="Genomic_DNA"/>
</dbReference>
<reference evidence="1" key="1">
    <citation type="submission" date="2021-06" db="EMBL/GenBank/DDBJ databases">
        <authorList>
            <person name="Kallberg Y."/>
            <person name="Tangrot J."/>
            <person name="Rosling A."/>
        </authorList>
    </citation>
    <scope>NUCLEOTIDE SEQUENCE</scope>
    <source>
        <strain evidence="1">CL356</strain>
    </source>
</reference>
<name>A0ACA9QKV2_9GLOM</name>
<protein>
    <submittedName>
        <fullName evidence="1">1009_t:CDS:1</fullName>
    </submittedName>
</protein>
<accession>A0ACA9QKV2</accession>
<evidence type="ECO:0000313" key="2">
    <source>
        <dbReference type="Proteomes" id="UP000789525"/>
    </source>
</evidence>
<feature type="non-terminal residue" evidence="1">
    <location>
        <position position="213"/>
    </location>
</feature>